<keyword evidence="3" id="KW-1185">Reference proteome</keyword>
<dbReference type="EMBL" id="CP037940">
    <property type="protein sequence ID" value="QBO36183.1"/>
    <property type="molecule type" value="Genomic_DNA"/>
</dbReference>
<dbReference type="Proteomes" id="UP000292886">
    <property type="component" value="Chromosome"/>
</dbReference>
<keyword evidence="1" id="KW-0472">Membrane</keyword>
<accession>A0A4P6YU14</accession>
<evidence type="ECO:0000313" key="3">
    <source>
        <dbReference type="Proteomes" id="UP000292886"/>
    </source>
</evidence>
<dbReference type="KEGG" id="wei:EQG49_06765"/>
<organism evidence="2 3">
    <name type="scientific">Periweissella cryptocerci</name>
    <dbReference type="NCBI Taxonomy" id="2506420"/>
    <lineage>
        <taxon>Bacteria</taxon>
        <taxon>Bacillati</taxon>
        <taxon>Bacillota</taxon>
        <taxon>Bacilli</taxon>
        <taxon>Lactobacillales</taxon>
        <taxon>Lactobacillaceae</taxon>
        <taxon>Periweissella</taxon>
    </lineage>
</organism>
<keyword evidence="1" id="KW-0812">Transmembrane</keyword>
<dbReference type="AlphaFoldDB" id="A0A4P6YU14"/>
<protein>
    <submittedName>
        <fullName evidence="2">Uncharacterized protein</fullName>
    </submittedName>
</protein>
<proteinExistence type="predicted"/>
<name>A0A4P6YU14_9LACO</name>
<evidence type="ECO:0000256" key="1">
    <source>
        <dbReference type="SAM" id="Phobius"/>
    </source>
</evidence>
<keyword evidence="1" id="KW-1133">Transmembrane helix</keyword>
<gene>
    <name evidence="2" type="ORF">EQG49_06765</name>
</gene>
<sequence>MAMIWGGVLIAIVLMASGVHVASLKRGKEFRSMITLAIAVLMANELKYGQLLRGAVGLQRIGIVVASVLILFVIYWVIGKALPETWTNETKSRN</sequence>
<dbReference type="RefSeq" id="WP_133363261.1">
    <property type="nucleotide sequence ID" value="NZ_CP037940.1"/>
</dbReference>
<feature type="transmembrane region" description="Helical" evidence="1">
    <location>
        <begin position="61"/>
        <end position="78"/>
    </location>
</feature>
<evidence type="ECO:0000313" key="2">
    <source>
        <dbReference type="EMBL" id="QBO36183.1"/>
    </source>
</evidence>
<reference evidence="3" key="1">
    <citation type="submission" date="2019-03" db="EMBL/GenBank/DDBJ databases">
        <title>Weissella sp. 26KH-42 Genome sequencing.</title>
        <authorList>
            <person name="Heo J."/>
            <person name="Kim S.-J."/>
            <person name="Kim J.-S."/>
            <person name="Hong S.-B."/>
            <person name="Kwon S.-W."/>
        </authorList>
    </citation>
    <scope>NUCLEOTIDE SEQUENCE [LARGE SCALE GENOMIC DNA]</scope>
    <source>
        <strain evidence="3">26KH-42</strain>
    </source>
</reference>